<evidence type="ECO:0000256" key="1">
    <source>
        <dbReference type="SAM" id="Phobius"/>
    </source>
</evidence>
<evidence type="ECO:0008006" key="3">
    <source>
        <dbReference type="Google" id="ProtNLM"/>
    </source>
</evidence>
<evidence type="ECO:0000313" key="2">
    <source>
        <dbReference type="EMBL" id="SVA51434.1"/>
    </source>
</evidence>
<gene>
    <name evidence="2" type="ORF">METZ01_LOCUS104288</name>
</gene>
<keyword evidence="1" id="KW-1133">Transmembrane helix</keyword>
<feature type="non-terminal residue" evidence="2">
    <location>
        <position position="40"/>
    </location>
</feature>
<keyword evidence="1" id="KW-0812">Transmembrane</keyword>
<dbReference type="EMBL" id="UINC01011689">
    <property type="protein sequence ID" value="SVA51434.1"/>
    <property type="molecule type" value="Genomic_DNA"/>
</dbReference>
<feature type="transmembrane region" description="Helical" evidence="1">
    <location>
        <begin position="21"/>
        <end position="39"/>
    </location>
</feature>
<accession>A0A381WG24</accession>
<proteinExistence type="predicted"/>
<name>A0A381WG24_9ZZZZ</name>
<sequence length="40" mass="4720">MNKKSRDLFWYKTHSWLGLKLSLFLTFILITGTIAVFSLE</sequence>
<protein>
    <recommendedName>
        <fullName evidence="3">PepSY domain-containing protein</fullName>
    </recommendedName>
</protein>
<keyword evidence="1" id="KW-0472">Membrane</keyword>
<organism evidence="2">
    <name type="scientific">marine metagenome</name>
    <dbReference type="NCBI Taxonomy" id="408172"/>
    <lineage>
        <taxon>unclassified sequences</taxon>
        <taxon>metagenomes</taxon>
        <taxon>ecological metagenomes</taxon>
    </lineage>
</organism>
<dbReference type="AlphaFoldDB" id="A0A381WG24"/>
<reference evidence="2" key="1">
    <citation type="submission" date="2018-05" db="EMBL/GenBank/DDBJ databases">
        <authorList>
            <person name="Lanie J.A."/>
            <person name="Ng W.-L."/>
            <person name="Kazmierczak K.M."/>
            <person name="Andrzejewski T.M."/>
            <person name="Davidsen T.M."/>
            <person name="Wayne K.J."/>
            <person name="Tettelin H."/>
            <person name="Glass J.I."/>
            <person name="Rusch D."/>
            <person name="Podicherti R."/>
            <person name="Tsui H.-C.T."/>
            <person name="Winkler M.E."/>
        </authorList>
    </citation>
    <scope>NUCLEOTIDE SEQUENCE</scope>
</reference>